<feature type="compositionally biased region" description="Acidic residues" evidence="1">
    <location>
        <begin position="322"/>
        <end position="348"/>
    </location>
</feature>
<feature type="compositionally biased region" description="Basic residues" evidence="1">
    <location>
        <begin position="220"/>
        <end position="231"/>
    </location>
</feature>
<evidence type="ECO:0000313" key="2">
    <source>
        <dbReference type="EMBL" id="KAJ3447390.1"/>
    </source>
</evidence>
<proteinExistence type="predicted"/>
<dbReference type="AlphaFoldDB" id="A0AAV8A3U1"/>
<feature type="compositionally biased region" description="Basic and acidic residues" evidence="1">
    <location>
        <begin position="125"/>
        <end position="181"/>
    </location>
</feature>
<feature type="region of interest" description="Disordered" evidence="1">
    <location>
        <begin position="266"/>
        <end position="285"/>
    </location>
</feature>
<feature type="compositionally biased region" description="Basic and acidic residues" evidence="1">
    <location>
        <begin position="275"/>
        <end position="284"/>
    </location>
</feature>
<comment type="caution">
    <text evidence="2">The sequence shown here is derived from an EMBL/GenBank/DDBJ whole genome shotgun (WGS) entry which is preliminary data.</text>
</comment>
<reference evidence="2" key="1">
    <citation type="submission" date="2022-08" db="EMBL/GenBank/DDBJ databases">
        <title>Novel sulphate-reducing endosymbionts in the free-living metamonad Anaeramoeba.</title>
        <authorList>
            <person name="Jerlstrom-Hultqvist J."/>
            <person name="Cepicka I."/>
            <person name="Gallot-Lavallee L."/>
            <person name="Salas-Leiva D."/>
            <person name="Curtis B.A."/>
            <person name="Zahonova K."/>
            <person name="Pipaliya S."/>
            <person name="Dacks J."/>
            <person name="Roger A.J."/>
        </authorList>
    </citation>
    <scope>NUCLEOTIDE SEQUENCE</scope>
    <source>
        <strain evidence="2">Busselton2</strain>
    </source>
</reference>
<dbReference type="PANTHER" id="PTHR34958:SF1">
    <property type="entry name" value="ARMADILLO-LIKE HELICAL DOMAIN-CONTAINING PROTEIN"/>
    <property type="match status" value="1"/>
</dbReference>
<dbReference type="SUPFAM" id="SSF48371">
    <property type="entry name" value="ARM repeat"/>
    <property type="match status" value="1"/>
</dbReference>
<dbReference type="EMBL" id="JANTQA010000016">
    <property type="protein sequence ID" value="KAJ3447390.1"/>
    <property type="molecule type" value="Genomic_DNA"/>
</dbReference>
<sequence>MDSKQIGPLLSAIILNENSSISKKALKKIQLCFQDPKKVNLIYKKIMLKVLQDSQPSDRNLVRAFSLINSNLQTNPPSGELTQKISRFCTLVKHRKSTELVQVIEETKKSLRILLTKQKSKTKNKKDQEKTKDKTKEKTKEKTKKKDQEKPKEKKKEKENTKEKTREKTKQKTKKKDQEKHKEKKKEKERKNEKKKEKTKEKEKETQNDNKKGKEEKKEKQKQKMKKKKKNPERLIQNYLSTIPHSTLFEESDFYASLLLQPTFGGQFSVQKSKPRSEKSREKIPLNINEPVSSLSTLTYGSVSELLQLVKVQNKQNGGNDGDNEENDGDNVDGGDDDDEEFSSEEESSSTKKTSTVKMKRSRLFQYKHYEEQKPFKFNEKEIDLISQTILKSNQDKTLARKSLSEFWIKIAIDTYLQKDPKEFLNQINSFTSMLNTKQIGPKLMAFNLLFNLLIHSNLIYDLQQLNLNENNKNKEKTNQKQKQKQKQKEMEMEKENKTQNLKKLAPINEALFNTLQNMIIALSKTEETSPKVWTAALNCFFFVITQSGKLNLENLLKLDLKVVIIFLKRNERFSDLSIKMLIRILINLIYKSKKKFLDFQPLPESIFGDGNNFDLLVEIYSKTRIFEVRENLFYLFFDNCASELIKNGSINIGVENKKAKIIEEFLSILHLLIRLDFAHHFPRLFLHCGEKIWEQLSNFIFAQQLAREKKLIRIAKRLPKETLSLVFFAFSTMINNHAKIAPKFQNAMQRTLEIKMINVRGIKIIKSLISSKIPEFRKSGKNWLFELMKMCAVKNQKFEGKELIKNLMNSLSSLKNWRARYCYIEIVEKLALFYKANLITKHGKTVKIKEMFKFFNEMCIRILQSQEKHPNNLRYLLVIVIRLIGYDTKNSLSPSLKLNIFQQVLSGEWLCSTFLINQISPQIFQFVLQNLDSKRENSDARCCALLFLSSKHQDEESGIHKIGGIKWLESLINDQDMRFALIAARIAEDWYLTKNAEQYNNYLAQVKKVAKSKKISEIRKNPLLRVKEVLLIKYGKKIINTKNKKKTTKKSRKK</sequence>
<dbReference type="PANTHER" id="PTHR34958">
    <property type="entry name" value="CONDITIONAL LOSS-OF-GROWTH 1"/>
    <property type="match status" value="1"/>
</dbReference>
<feature type="region of interest" description="Disordered" evidence="1">
    <location>
        <begin position="471"/>
        <end position="499"/>
    </location>
</feature>
<name>A0AAV8A3U1_9EUKA</name>
<feature type="region of interest" description="Disordered" evidence="1">
    <location>
        <begin position="117"/>
        <end position="238"/>
    </location>
</feature>
<gene>
    <name evidence="2" type="ORF">M0812_07620</name>
</gene>
<feature type="compositionally biased region" description="Basic and acidic residues" evidence="1">
    <location>
        <begin position="189"/>
        <end position="219"/>
    </location>
</feature>
<evidence type="ECO:0000256" key="1">
    <source>
        <dbReference type="SAM" id="MobiDB-lite"/>
    </source>
</evidence>
<evidence type="ECO:0000313" key="3">
    <source>
        <dbReference type="Proteomes" id="UP001146793"/>
    </source>
</evidence>
<protein>
    <submittedName>
        <fullName evidence="2">Conditional loss-of-growth</fullName>
    </submittedName>
</protein>
<accession>A0AAV8A3U1</accession>
<feature type="region of interest" description="Disordered" evidence="1">
    <location>
        <begin position="315"/>
        <end position="355"/>
    </location>
</feature>
<dbReference type="Proteomes" id="UP001146793">
    <property type="component" value="Unassembled WGS sequence"/>
</dbReference>
<feature type="compositionally biased region" description="Basic and acidic residues" evidence="1">
    <location>
        <begin position="487"/>
        <end position="498"/>
    </location>
</feature>
<organism evidence="2 3">
    <name type="scientific">Anaeramoeba flamelloides</name>
    <dbReference type="NCBI Taxonomy" id="1746091"/>
    <lineage>
        <taxon>Eukaryota</taxon>
        <taxon>Metamonada</taxon>
        <taxon>Anaeramoebidae</taxon>
        <taxon>Anaeramoeba</taxon>
    </lineage>
</organism>
<dbReference type="InterPro" id="IPR016024">
    <property type="entry name" value="ARM-type_fold"/>
</dbReference>